<gene>
    <name evidence="1" type="ORF">LZ495_42935</name>
</gene>
<dbReference type="InterPro" id="IPR028994">
    <property type="entry name" value="Integrin_alpha_N"/>
</dbReference>
<dbReference type="AlphaFoldDB" id="A0AA41QAW8"/>
<dbReference type="Proteomes" id="UP001165378">
    <property type="component" value="Unassembled WGS sequence"/>
</dbReference>
<dbReference type="PANTHER" id="PTHR44103:SF1">
    <property type="entry name" value="PROPROTEIN CONVERTASE P"/>
    <property type="match status" value="1"/>
</dbReference>
<proteinExistence type="predicted"/>
<accession>A0AA41QAW8</accession>
<reference evidence="1" key="1">
    <citation type="submission" date="2022-01" db="EMBL/GenBank/DDBJ databases">
        <title>Genome-Based Taxonomic Classification of the Phylum Actinobacteria.</title>
        <authorList>
            <person name="Gao Y."/>
        </authorList>
    </citation>
    <scope>NUCLEOTIDE SEQUENCE</scope>
    <source>
        <strain evidence="1">KLBMP 8922</strain>
    </source>
</reference>
<dbReference type="SUPFAM" id="SSF69318">
    <property type="entry name" value="Integrin alpha N-terminal domain"/>
    <property type="match status" value="1"/>
</dbReference>
<sequence length="266" mass="27979">MIEATSTSLRRAGARVGSAVRVRRAVIAAAAVVAGAATVLAPTSASAVNVADRSEVISKENGGLFTFLNNGTNANGTINWGPKTQNGWGWNGADDSVYFADLDGNGWSEVISKENGGLFSFKNNGVNANGTVSWGPKTQNGWGWNGADDSVYFADLDGNGWSEVISKENGGLFSFKNNGVNANGTVNWGTKTQVGWGWNGANSSVYFADLNLDNRSEVISKENGGLFSFKNNGTNANGTVNWGTKTQIGWGWNGANSSVYFADLLP</sequence>
<organism evidence="1 2">
    <name type="scientific">Yinghuangia soli</name>
    <dbReference type="NCBI Taxonomy" id="2908204"/>
    <lineage>
        <taxon>Bacteria</taxon>
        <taxon>Bacillati</taxon>
        <taxon>Actinomycetota</taxon>
        <taxon>Actinomycetes</taxon>
        <taxon>Kitasatosporales</taxon>
        <taxon>Streptomycetaceae</taxon>
        <taxon>Yinghuangia</taxon>
    </lineage>
</organism>
<protein>
    <submittedName>
        <fullName evidence="1">VCBS repeat-containing protein</fullName>
    </submittedName>
</protein>
<dbReference type="PANTHER" id="PTHR44103">
    <property type="entry name" value="PROPROTEIN CONVERTASE P"/>
    <property type="match status" value="1"/>
</dbReference>
<keyword evidence="2" id="KW-1185">Reference proteome</keyword>
<evidence type="ECO:0000313" key="2">
    <source>
        <dbReference type="Proteomes" id="UP001165378"/>
    </source>
</evidence>
<name>A0AA41QAW8_9ACTN</name>
<evidence type="ECO:0000313" key="1">
    <source>
        <dbReference type="EMBL" id="MCF2533946.1"/>
    </source>
</evidence>
<comment type="caution">
    <text evidence="1">The sequence shown here is derived from an EMBL/GenBank/DDBJ whole genome shotgun (WGS) entry which is preliminary data.</text>
</comment>
<dbReference type="EMBL" id="JAKFHA010000067">
    <property type="protein sequence ID" value="MCF2533946.1"/>
    <property type="molecule type" value="Genomic_DNA"/>
</dbReference>
<dbReference type="RefSeq" id="WP_235058740.1">
    <property type="nucleotide sequence ID" value="NZ_JAKFHA010000067.1"/>
</dbReference>